<dbReference type="Gene3D" id="1.10.8.720">
    <property type="entry name" value="Region D6 of dynein motor"/>
    <property type="match status" value="1"/>
</dbReference>
<feature type="coiled-coil region" evidence="18">
    <location>
        <begin position="751"/>
        <end position="778"/>
    </location>
</feature>
<dbReference type="CDD" id="cd02037">
    <property type="entry name" value="Mrp_NBP35"/>
    <property type="match status" value="1"/>
</dbReference>
<dbReference type="InterPro" id="IPR043160">
    <property type="entry name" value="Dynein_C_barrel"/>
</dbReference>
<dbReference type="InterPro" id="IPR024743">
    <property type="entry name" value="Dynein_HC_stalk"/>
</dbReference>
<dbReference type="InterPro" id="IPR043157">
    <property type="entry name" value="Dynein_AAA1S"/>
</dbReference>
<dbReference type="InterPro" id="IPR056759">
    <property type="entry name" value="DYH2-5-8_CC"/>
</dbReference>
<keyword evidence="8" id="KW-0547">Nucleotide-binding</keyword>
<dbReference type="InterPro" id="IPR035699">
    <property type="entry name" value="AAA_6"/>
</dbReference>
<dbReference type="Gene3D" id="1.20.920.30">
    <property type="match status" value="1"/>
</dbReference>
<protein>
    <submittedName>
        <fullName evidence="20">Oidioi.mRNA.OKI2018_I69.chr2.g6095.t1.cds</fullName>
    </submittedName>
</protein>
<dbReference type="InterPro" id="IPR042219">
    <property type="entry name" value="AAA_lid_11_sf"/>
</dbReference>
<dbReference type="InterPro" id="IPR004273">
    <property type="entry name" value="Dynein_heavy_D6_P-loop"/>
</dbReference>
<keyword evidence="12" id="KW-0243">Dynein</keyword>
<dbReference type="Pfam" id="PF08393">
    <property type="entry name" value="DHC_N2"/>
    <property type="match status" value="1"/>
</dbReference>
<keyword evidence="6" id="KW-0479">Metal-binding</keyword>
<keyword evidence="4" id="KW-0963">Cytoplasm</keyword>
<keyword evidence="10" id="KW-0408">Iron</keyword>
<evidence type="ECO:0000256" key="10">
    <source>
        <dbReference type="ARBA" id="ARBA00023004"/>
    </source>
</evidence>
<dbReference type="InterPro" id="IPR019591">
    <property type="entry name" value="Mrp/NBP35_ATP-bd"/>
</dbReference>
<dbReference type="InterPro" id="IPR033756">
    <property type="entry name" value="YlxH/NBP35"/>
</dbReference>
<evidence type="ECO:0000256" key="8">
    <source>
        <dbReference type="ARBA" id="ARBA00022741"/>
    </source>
</evidence>
<dbReference type="Gene3D" id="3.10.490.20">
    <property type="match status" value="1"/>
</dbReference>
<evidence type="ECO:0000259" key="19">
    <source>
        <dbReference type="SMART" id="SM00382"/>
    </source>
</evidence>
<dbReference type="PANTHER" id="PTHR46532:SF11">
    <property type="entry name" value="DYNEIN AXONEMAL HEAVY CHAIN 12"/>
    <property type="match status" value="1"/>
</dbReference>
<dbReference type="Gene3D" id="3.40.50.300">
    <property type="entry name" value="P-loop containing nucleotide triphosphate hydrolases"/>
    <property type="match status" value="6"/>
</dbReference>
<dbReference type="Gene3D" id="1.10.8.1220">
    <property type="match status" value="1"/>
</dbReference>
<evidence type="ECO:0000256" key="11">
    <source>
        <dbReference type="ARBA" id="ARBA00023014"/>
    </source>
</evidence>
<dbReference type="Pfam" id="PF03028">
    <property type="entry name" value="Dynein_heavy"/>
    <property type="match status" value="1"/>
</dbReference>
<dbReference type="Gene3D" id="1.10.472.130">
    <property type="match status" value="1"/>
</dbReference>
<dbReference type="InterPro" id="IPR003593">
    <property type="entry name" value="AAA+_ATPase"/>
</dbReference>
<dbReference type="Pfam" id="PF25007">
    <property type="entry name" value="DYH2-5-8_CC"/>
    <property type="match status" value="1"/>
</dbReference>
<keyword evidence="9" id="KW-0067">ATP-binding</keyword>
<keyword evidence="5" id="KW-0493">Microtubule</keyword>
<feature type="coiled-coil region" evidence="18">
    <location>
        <begin position="3626"/>
        <end position="3674"/>
    </location>
</feature>
<dbReference type="InterPro" id="IPR042222">
    <property type="entry name" value="Dynein_2_N"/>
</dbReference>
<feature type="coiled-coil region" evidence="18">
    <location>
        <begin position="3933"/>
        <end position="3960"/>
    </location>
</feature>
<dbReference type="Gene3D" id="1.20.58.1120">
    <property type="match status" value="1"/>
</dbReference>
<evidence type="ECO:0000256" key="7">
    <source>
        <dbReference type="ARBA" id="ARBA00022737"/>
    </source>
</evidence>
<comment type="similarity">
    <text evidence="2">Belongs to the dynein heavy chain family.</text>
</comment>
<dbReference type="InterPro" id="IPR042228">
    <property type="entry name" value="Dynein_linker_3"/>
</dbReference>
<evidence type="ECO:0000256" key="2">
    <source>
        <dbReference type="ARBA" id="ARBA00008887"/>
    </source>
</evidence>
<dbReference type="Gene3D" id="1.20.140.100">
    <property type="entry name" value="Dynein heavy chain, N-terminal domain 2"/>
    <property type="match status" value="1"/>
</dbReference>
<dbReference type="Pfam" id="PF12774">
    <property type="entry name" value="AAA_6"/>
    <property type="match status" value="1"/>
</dbReference>
<dbReference type="InterPro" id="IPR026983">
    <property type="entry name" value="DHC"/>
</dbReference>
<dbReference type="Proteomes" id="UP001158576">
    <property type="component" value="Chromosome 2"/>
</dbReference>
<keyword evidence="11" id="KW-0411">Iron-sulfur</keyword>
<dbReference type="InterPro" id="IPR041658">
    <property type="entry name" value="AAA_lid_11"/>
</dbReference>
<dbReference type="PANTHER" id="PTHR46532">
    <property type="entry name" value="MALE FERTILITY FACTOR KL5"/>
    <property type="match status" value="1"/>
</dbReference>
<dbReference type="InterPro" id="IPR013594">
    <property type="entry name" value="Dynein_heavy_tail"/>
</dbReference>
<dbReference type="Gene3D" id="1.20.1270.280">
    <property type="match status" value="1"/>
</dbReference>
<dbReference type="Pfam" id="PF12777">
    <property type="entry name" value="MT"/>
    <property type="match status" value="1"/>
</dbReference>
<dbReference type="InterPro" id="IPR027417">
    <property type="entry name" value="P-loop_NTPase"/>
</dbReference>
<reference evidence="20 21" key="1">
    <citation type="submission" date="2021-04" db="EMBL/GenBank/DDBJ databases">
        <authorList>
            <person name="Bliznina A."/>
        </authorList>
    </citation>
    <scope>NUCLEOTIDE SEQUENCE [LARGE SCALE GENOMIC DNA]</scope>
</reference>
<evidence type="ECO:0000256" key="1">
    <source>
        <dbReference type="ARBA" id="ARBA00004430"/>
    </source>
</evidence>
<sequence length="4824" mass="550634">MGVKNEEVHKSASGWTPVYADENLAVMSAGFLLAHDAALVWGGARKNGLLKNFLKEVEWGSLDYLLIDSPPGTSDEHMSITSLLKDAGITGAVLVTTPSKVALIDVQRQLAFCRKVDLKIIGLIENMAGFVCPKCTKESEIFRKSAGGVEEFCRNNDVPYLGALPIDPKICQAMDTGENPVEIDSPAIKKLNEISLQGPFLHKMEGARRRQSAFQASSNRRQSLTTMNLQKYQESLKERTAKFKAEREERKGAIGPVHKRICDYLAHHVMYITPEDAEEHIIDSQKQMDLIEDFMKKGGKRTLLVYVQMCEPPALETGRSGQQKEPSVRAFVTDCKDAPCTGKIVFFHKKDVALNARNCADEMTMQFIDLAQYSGAVLPALREHMQKCLIPSIEQYENWGPLKANKQGLQQIDAFRRTLRNFENYLASAQNNIEGAVTLKTSANEAVNNIDEFKVEELAKDADFVKEVEVIVLEWSHQIEQVLAESSQMRKEADDIGPLAELEHWQYLTARFNSFLEQLKQARCKNAIAVLVFAKSKVLNSWKQIDMQITDHANEATDNVRYLSSLEAACEPLYGSDPTGMIEHIPNLIKVISNIYQISRYYNTSQRMTSILIKVTNQMVTACNKYITDSGKLTVWEQDVDVVQRKIKECILLHDKYIEHYEAEQLRLKNAANDGRIDPTKQFDFSEIYIFGKFENFVKRVTSIKNLLETIEGYRGIAKCHIDGIDSINASFNGIVATIRKKRYDVLDHRKTEFNTDYKNFRNDMDKLEQQLINFMDSTFDKLNTIEQFEAMMDRFRKLDFPCLRDELPAKYEIYAQLYKERLESIQREYNDRRVSDTWHIPQDWPKTPGIVRQMEFFLFRITQPMQVIQANAPHLIKSNNKKYKNFANLISMHNKLGEICVEWARMNYLKWAETVDHDVRVALHAPILFRDQKGNYWVNFDPKLDQIHREAKYFKRIGEQYNCTDSYPLTKGAEDMLRRYAAIRTVKINAEDLIRRYTHETGRIPRIFQSVLDKHLRRVRSAMNRGLLDVTWSSLIQERFFKKCNDELDNLSKIISETLDIKNERIDTVFAEISSFDLIEIDEDATFEPAEFLNEVQKQAAAGGVELEKLSQRVEDAVYNLIKAFAHYEDDVPEDFDMDIREKISVAGSSSFCLTKPNEVPADEKGEKDFPQQCLDILTYFRNRCIERVVTCLKNALELIKKRIVPPKSKTVTPILRIDINLAIPNIVLSPPLDELQQTLNKATKAIVDASTSIKAWNQHRVQSCLVENEQGVQETQIVPISPDNLDNWYTSIRNSKDIVKNVVVVNGAVNSFRESTAAILKSFNVYQHLWEGDQKEIIQAFIEGEDGVKPTLSDYKAEINKYVEILENIDNIDQEFILNSIALNAANVKLAFSVEAKNWKFELCKYMHSEYRNMMNETFNFVDEVAKKLTRPIQDLEDVRYAMDSLKEIRDNFTMTEASIPPIEEAFALLTRFEYQVDQEEINRCDSIRYAWKKCRNQSEKVQSELEIIQPKFLLNLQENVEIFKEDMDNYENDYTESGPMAEGITPDVASERLAMFQSKFDTIYRRYDTYNSGEQLFGLAQTEYPAIHVIKKELGLLQKLYGLYNAVMDSIDGYYDLLWVDVDTEAINAQLLDFQNRCRKLPKALKEWQAFNDLSKRIADFSECCPLLELMSNKAMKQRHWDRIEAQTNHKFDIHNENFSLRHVMAAPLLENKDDLEDICISSVKENEIEAKLNQVIAEWSAHEFEFTMFKTRGELLLTGGHTTDIVTFMEDSLMILSSLMSNRYNAPFKPLIQQWVSKLSNSNEIIESWLIVQNLWVYLEAVFVGGDIAKQLPDAAKRFANIDKSWVKIMARAKEMPNVVQCCVGNDYMSQLLPHLSEQLECCQKSLTGYLEAKRLIFPRFFFISDPALLEILGQASDSHTIQAHLLGIFENVASVEFNEKDYNRIDAVLSREGEKVPLDEPVMAVGNVEDWIGKLLVLQQQSLHSVIRYAANDIMEPDTFELLSFIDKYPAQVGLLGIQMIWTKDAEEALNNARFDKKIMSVTNQRFLDLLTKLIDQTTHDLSKFDRIKYETLVTIHVHQRDIFNQLTQWHIKTPLDFEWLKQARFYFDPEAHNGKGKCLVSITDVDFEYQNEFLGCTDRLVITPLTDRCYITLAQALGMALGGAPAGPAGTGKTETTKDMAKALGKYCVVFNCSDQMDFRGLGRIYKGLAQSGSWGCFDEFNRIELPVLSVAAQQIYIVLQAKKHRSRMFIFTDGDEVSMNPEFGLFITMNPGYAGRQELPENLKVQFRSVAMMVPDRQIIKRVKLASCGFNTNEILARKFFVLYKLCEEQLTKQVHYDFGLRNILSVLRTLGAEKRKNPEDTEERIVLRVLRDMNLSKFVDEDVPLFLSLISDLFPGIQLGSASHDELQALIQQNVEKAGDIVNHPSWNLKVIQLYETQLVRHGIMTLGPTGTGKTRAIRTLMGAFTDQGRPHRELKMNPKAITAPQMFGRLDVATNDWTDGIFSTLWRRSHRTKKGEFVWIILDGPVDAIWIENLNSVLDDNKTLTLANGDRLVMAPCAKLVFEVHNIDNASPATVSRMGMIFLSSSALDWTPILDGWLNTRKATESGILRDLFHRENVFTDLLTQVYQVYEPKMKLYECNYIVQATNVLSGLIPEKEDKSTLSATILERLFIFALMWSIGSVLELEDRAKMEAFLKSHPSKLDLPKIPGDTNYTIFEYVCNIETGEWEHWNDRVLAYDYPTSPDEDLPDYSGILIPNVDNTRTNFLIDIIASQGKSVLLIGEQGTGKTVMVQGYCKKYDPEVHVFKSFNFSSATEPHMFQNTIESLVDKRVGTTYGPPGGRKMTVFIDDVNMPVVNEWGDQITNEIVRQMMEQNGMFSLIKPGDFTNIVDIQFIAAMIHPGGGRNDIPERLKSQFVIFNCTLPADNSIDHIFRTIATSYFSTERGFSPDVHDIVAKLVPTTRLLWQQTKGKMLPTPAKFHYVFNLRDLSRIWQTVLNVTHEECNSVESVVALWKHECTRVIADRFTCLEDKAWFENAINDTLKTVIPEDVVIREEPFFVDFLREAPEPTGEEGDDADLDAPKIYEEVPSLDFLLEKLHEYMRNYNENVRGANMDLVFFKDAMVHLVKISRIIRTPQGNALLVGVGGSGKQSLTKLASFIAGYKVFQITLTRSYNVTNLMEDLKVLYRDAGQKGQGWTFILTDNEIKDEGFLEPMNNLISSGEISGLFARDEIDEICGELIAVMKKVSPKTPPTQDNLYEFFVSRARANLHVVLCFSPVGEKFQARSLKFPGLFSGCTMDWFTRWPKDALVAVSSHFLGNFDIKCTDEVKQQLIQTMGSVHDCVQECCLEYFDRFRRTTHVTPKSYLSFLEGYTKIYKANLENLEHLAYRMGTGLDKLVEAGASVDQLSKELEVKKVDLEVASIKTNKVLEEVAVASASANKVKEAVMVVKERAQKIVDSIQAEEAVANEKLAAAEPALKAAEDALNTIKAADIATVRKLGKPPHLIMRVMDCILILFGNRLNPCVQDPEKDCPTPSWGESLKMMSQSSFLSNLLNYNKDTITDEMIEMLEPYFRMEDFTLESAMKVSGSVAGLLSWAKAMASFYSVNKEVIPLKMNLAAAKARLTIAQKELDAAQAELDAKEEEAAIVQAKFDAAMAEKQALEDDAASCMRRMSAATALIEGLSGEKIRWTAASKSFQDQINRLVGDVLLATGFLSYTGPFNQEFRQLLIDNRWRVEMEERGIPFTEDLNITDFLIDQTTVGEWALQGLPSDDLSVQNGLIVTKASRYPLLIDPQLQGKSWIKNREKKNDLMVTNLENKYFRTHLEDALSIGRPLLIEDVGEALDPALDNVLEKNFIKSGSRYKVKVGDKECDVMDGFVLYITTKLPNPKYTPEVSARTSIIDFTVTSKGLEDQLLGRVILTEKAELEAERVRLMEEVNANKKTMKQLEDNLLMKLTSTKGSLVDDESLIIMLNTTKKTAGEVSEKLQIAHDTNIKINIAREEFRPVATRGSILYFLITKMQDVNVMYQTSLYQFLEIFDNSMHRSTKSPVNQKRIANIIEYLTFAVHEYTARSLYEEHKLLFVLLMTLQIDLQRENIKFTEFQTFIKGGAALDMASAPTKPPSLKWIQDMNWLNLVQLKQLPEFREILNQIIRNDKAWKQWWDTDAPEDEIIPDGYNASLDTFRKLLLIRSMCLDRSMPQALRYISDSLGARYADPVILNLETMLAESTIRVPMVCLLSMGSDPTNQICDLARKMNLECRCISMGQGQEIHARRLLNLAREQGGWVLLQNCHLGLEFMEELLEFTLTNENPNPTFRVWITVEPHPKFSITLLQSSIKFTNEPPQGIRAGLKRTFSEYDQDYLDINNLKEWKPLIYAVAFLHTTVQERRKFGPIGWNIPYEFNSSDQSATMQFIQNHLDDLDPKRGIQWATVRYMIGEVQYGGRVTDDFDKRLLNTYALVWFSQKTFEDSFNFYKGYIIPKYASHDQVMGAINGMSPIDSPEAFGLHPNADITYQTRSAGAILSTIVDIQPKDAGAGGGETREEKVYRMADEMLAKLPADFIPHEVKARLKKMGEFQSLNIFLKQEIDRMQRVISRVRITLIDLKLAIEGTIIMSENLKDALDNMFDARVPALWKKISWDASTLGFWFTDLVDRDAQFRSWCFDGRPKSFWMTGFFNPQGFLTAMRQEVTRMHKGWALDSVTLANDVTKHNYEDINEGPKEGVYVHGLFLDGANWDRKNNCLADPLPKVLNVAMPVIHVYAINSTAPKDPALYQCPTYKKPQRTDLTFISSLYLKSKQPPSKWVLRGVALLCDIK</sequence>
<dbReference type="InterPro" id="IPR041589">
    <property type="entry name" value="DNAH3_AAA_lid_1"/>
</dbReference>
<dbReference type="Gene3D" id="3.20.180.20">
    <property type="entry name" value="Dynein heavy chain, N-terminal domain 2"/>
    <property type="match status" value="1"/>
</dbReference>
<dbReference type="Gene3D" id="1.10.287.2620">
    <property type="match status" value="1"/>
</dbReference>
<dbReference type="InterPro" id="IPR035706">
    <property type="entry name" value="AAA_9"/>
</dbReference>
<dbReference type="EMBL" id="OU015567">
    <property type="protein sequence ID" value="CAG5111823.1"/>
    <property type="molecule type" value="Genomic_DNA"/>
</dbReference>
<keyword evidence="21" id="KW-1185">Reference proteome</keyword>
<name>A0ABN7T5T8_OIKDI</name>
<keyword evidence="17" id="KW-0966">Cell projection</keyword>
<accession>A0ABN7T5T8</accession>
<dbReference type="Gene3D" id="6.10.140.1060">
    <property type="match status" value="1"/>
</dbReference>
<evidence type="ECO:0000256" key="13">
    <source>
        <dbReference type="ARBA" id="ARBA00023054"/>
    </source>
</evidence>
<gene>
    <name evidence="20" type="ORF">OKIOD_LOCUS14860</name>
</gene>
<evidence type="ECO:0000256" key="16">
    <source>
        <dbReference type="ARBA" id="ARBA00023212"/>
    </source>
</evidence>
<keyword evidence="7" id="KW-0677">Repeat</keyword>
<dbReference type="PROSITE" id="PS01215">
    <property type="entry name" value="MRP"/>
    <property type="match status" value="1"/>
</dbReference>
<evidence type="ECO:0000256" key="15">
    <source>
        <dbReference type="ARBA" id="ARBA00023175"/>
    </source>
</evidence>
<keyword evidence="13 18" id="KW-0175">Coiled coil</keyword>
<dbReference type="Pfam" id="PF12781">
    <property type="entry name" value="AAA_9"/>
    <property type="match status" value="1"/>
</dbReference>
<dbReference type="Pfam" id="PF18199">
    <property type="entry name" value="Dynein_C"/>
    <property type="match status" value="1"/>
</dbReference>
<feature type="domain" description="AAA+ ATPase" evidence="19">
    <location>
        <begin position="2167"/>
        <end position="2311"/>
    </location>
</feature>
<dbReference type="Pfam" id="PF17857">
    <property type="entry name" value="AAA_lid_1"/>
    <property type="match status" value="1"/>
</dbReference>
<dbReference type="Pfam" id="PF08385">
    <property type="entry name" value="DHC_N1"/>
    <property type="match status" value="1"/>
</dbReference>
<evidence type="ECO:0000256" key="18">
    <source>
        <dbReference type="SAM" id="Coils"/>
    </source>
</evidence>
<keyword evidence="15" id="KW-0505">Motor protein</keyword>
<dbReference type="Pfam" id="PF18198">
    <property type="entry name" value="AAA_lid_11"/>
    <property type="match status" value="1"/>
</dbReference>
<dbReference type="InterPro" id="IPR041228">
    <property type="entry name" value="Dynein_C"/>
</dbReference>
<dbReference type="InterPro" id="IPR000808">
    <property type="entry name" value="Mrp-like_CS"/>
</dbReference>
<evidence type="ECO:0000256" key="4">
    <source>
        <dbReference type="ARBA" id="ARBA00022490"/>
    </source>
</evidence>
<dbReference type="Pfam" id="PF12775">
    <property type="entry name" value="AAA_7"/>
    <property type="match status" value="1"/>
</dbReference>
<dbReference type="Pfam" id="PF12780">
    <property type="entry name" value="AAA_8"/>
    <property type="match status" value="1"/>
</dbReference>
<feature type="domain" description="AAA+ ATPase" evidence="19">
    <location>
        <begin position="2782"/>
        <end position="2955"/>
    </location>
</feature>
<feature type="domain" description="AAA+ ATPase" evidence="19">
    <location>
        <begin position="2448"/>
        <end position="2577"/>
    </location>
</feature>
<evidence type="ECO:0000313" key="20">
    <source>
        <dbReference type="EMBL" id="CAG5111823.1"/>
    </source>
</evidence>
<evidence type="ECO:0000256" key="12">
    <source>
        <dbReference type="ARBA" id="ARBA00023017"/>
    </source>
</evidence>
<dbReference type="InterPro" id="IPR024317">
    <property type="entry name" value="Dynein_heavy_chain_D4_dom"/>
</dbReference>
<dbReference type="InterPro" id="IPR041466">
    <property type="entry name" value="Dynein_AAA5_ext"/>
</dbReference>
<comment type="subcellular location">
    <subcellularLocation>
        <location evidence="1">Cytoplasm</location>
        <location evidence="1">Cytoskeleton</location>
        <location evidence="1">Cilium axoneme</location>
    </subcellularLocation>
</comment>
<evidence type="ECO:0000256" key="14">
    <source>
        <dbReference type="ARBA" id="ARBA00023069"/>
    </source>
</evidence>
<dbReference type="Gene3D" id="1.10.8.710">
    <property type="match status" value="1"/>
</dbReference>
<keyword evidence="14" id="KW-0969">Cilium</keyword>
<dbReference type="Pfam" id="PF17852">
    <property type="entry name" value="Dynein_AAA_lid"/>
    <property type="match status" value="1"/>
</dbReference>
<evidence type="ECO:0000256" key="5">
    <source>
        <dbReference type="ARBA" id="ARBA00022701"/>
    </source>
</evidence>
<evidence type="ECO:0000256" key="9">
    <source>
        <dbReference type="ARBA" id="ARBA00022840"/>
    </source>
</evidence>
<keyword evidence="16" id="KW-0206">Cytoskeleton</keyword>
<keyword evidence="3" id="KW-0004">4Fe-4S</keyword>
<dbReference type="SMART" id="SM00382">
    <property type="entry name" value="AAA"/>
    <property type="match status" value="3"/>
</dbReference>
<dbReference type="Gene3D" id="1.20.920.20">
    <property type="match status" value="1"/>
</dbReference>
<evidence type="ECO:0000313" key="21">
    <source>
        <dbReference type="Proteomes" id="UP001158576"/>
    </source>
</evidence>
<dbReference type="Pfam" id="PF10609">
    <property type="entry name" value="ParA"/>
    <property type="match status" value="1"/>
</dbReference>
<evidence type="ECO:0000256" key="6">
    <source>
        <dbReference type="ARBA" id="ARBA00022723"/>
    </source>
</evidence>
<dbReference type="InterPro" id="IPR013602">
    <property type="entry name" value="Dynein_heavy_linker"/>
</dbReference>
<proteinExistence type="inferred from homology"/>
<evidence type="ECO:0000256" key="17">
    <source>
        <dbReference type="ARBA" id="ARBA00023273"/>
    </source>
</evidence>
<evidence type="ECO:0000256" key="3">
    <source>
        <dbReference type="ARBA" id="ARBA00022485"/>
    </source>
</evidence>
<dbReference type="SUPFAM" id="SSF52540">
    <property type="entry name" value="P-loop containing nucleoside triphosphate hydrolases"/>
    <property type="match status" value="5"/>
</dbReference>
<organism evidence="20 21">
    <name type="scientific">Oikopleura dioica</name>
    <name type="common">Tunicate</name>
    <dbReference type="NCBI Taxonomy" id="34765"/>
    <lineage>
        <taxon>Eukaryota</taxon>
        <taxon>Metazoa</taxon>
        <taxon>Chordata</taxon>
        <taxon>Tunicata</taxon>
        <taxon>Appendicularia</taxon>
        <taxon>Copelata</taxon>
        <taxon>Oikopleuridae</taxon>
        <taxon>Oikopleura</taxon>
    </lineage>
</organism>